<keyword evidence="3 8" id="KW-0812">Transmembrane</keyword>
<feature type="domain" description="ABC transporter" evidence="10">
    <location>
        <begin position="63"/>
        <end position="302"/>
    </location>
</feature>
<evidence type="ECO:0000313" key="11">
    <source>
        <dbReference type="EMBL" id="QDZ23790.1"/>
    </source>
</evidence>
<organism evidence="11 12">
    <name type="scientific">Chloropicon primus</name>
    <dbReference type="NCBI Taxonomy" id="1764295"/>
    <lineage>
        <taxon>Eukaryota</taxon>
        <taxon>Viridiplantae</taxon>
        <taxon>Chlorophyta</taxon>
        <taxon>Chloropicophyceae</taxon>
        <taxon>Chloropicales</taxon>
        <taxon>Chloropicaceae</taxon>
        <taxon>Chloropicon</taxon>
    </lineage>
</organism>
<dbReference type="PANTHER" id="PTHR48041:SF41">
    <property type="entry name" value="ABC TRANSPORTER G FAMILY"/>
    <property type="match status" value="1"/>
</dbReference>
<dbReference type="OrthoDB" id="66620at2759"/>
<dbReference type="GO" id="GO:0140359">
    <property type="term" value="F:ABC-type transporter activity"/>
    <property type="evidence" value="ECO:0007669"/>
    <property type="project" value="InterPro"/>
</dbReference>
<keyword evidence="12" id="KW-1185">Reference proteome</keyword>
<dbReference type="Gene3D" id="3.40.50.300">
    <property type="entry name" value="P-loop containing nucleotide triphosphate hydrolases"/>
    <property type="match status" value="1"/>
</dbReference>
<dbReference type="GO" id="GO:0016887">
    <property type="term" value="F:ATP hydrolysis activity"/>
    <property type="evidence" value="ECO:0007669"/>
    <property type="project" value="InterPro"/>
</dbReference>
<evidence type="ECO:0000256" key="5">
    <source>
        <dbReference type="ARBA" id="ARBA00022840"/>
    </source>
</evidence>
<sequence>MGVLLQMGLSAVVASLPATKGVAIGLAGIAASLEGAKRLSRRRRGRKTRSGEEGVILEKCSSVKWAGVTCEYREKGGSERTILKDAVGIAEPGRMMAIMGPSGSGKTTLLSALAGQMPKSKKVTLSGAIACEGGRVAFVPQEDVFYSQLTVEETLRMAASFKLAEGTTEEQRERRVQEVMKALSLTQCAGTLVGDSKTRGISGGEKKRLSIGLELLRQSEVPILCDEPTTGLDSFQAEKVMRVLRQLANSGRTVIITIHQPKSSIFGLFDDVVLISQGLTVFSGAIADAKTFFVERSGIPLPEQTNLSEFFLDVISIDFDNEAETRGNLMKLVRNFRDDAAQVARVVGKGPSGRRRAQACHKNFWHSVKLLYLRSFRQVARDRATNILRLTTNLNSAIVFGSIYWRMKRTQSTIQDRQGLLQVVAINTAMSSITKTLTAFSREKVVVDRERTKGDYQIGAYLVAKLAAELPVSAVFPIVFGALVYPMCGLNKEVAKFGKFLSLLTFESFTSSAIGLSVGSIVNSPEAANALGPAVMVLFIVFGGYYCREENVPIAFRWIPKVSLIRHAFEGLTKNEFSGLKFETKQPTDVATGEAALTRLGFGESSVSKSLVGLGRIMLFNYMFTYGMLKERKPEFQQPVASS</sequence>
<evidence type="ECO:0000256" key="9">
    <source>
        <dbReference type="SAM" id="SignalP"/>
    </source>
</evidence>
<comment type="subcellular location">
    <subcellularLocation>
        <location evidence="1">Membrane</location>
        <topology evidence="1">Multi-pass membrane protein</topology>
    </subcellularLocation>
</comment>
<evidence type="ECO:0000256" key="4">
    <source>
        <dbReference type="ARBA" id="ARBA00022741"/>
    </source>
</evidence>
<keyword evidence="7 8" id="KW-0472">Membrane</keyword>
<evidence type="ECO:0000256" key="1">
    <source>
        <dbReference type="ARBA" id="ARBA00004141"/>
    </source>
</evidence>
<evidence type="ECO:0000256" key="7">
    <source>
        <dbReference type="ARBA" id="ARBA00023136"/>
    </source>
</evidence>
<dbReference type="InterPro" id="IPR027417">
    <property type="entry name" value="P-loop_NTPase"/>
</dbReference>
<evidence type="ECO:0000313" key="12">
    <source>
        <dbReference type="Proteomes" id="UP000316726"/>
    </source>
</evidence>
<dbReference type="GO" id="GO:0005524">
    <property type="term" value="F:ATP binding"/>
    <property type="evidence" value="ECO:0007669"/>
    <property type="project" value="UniProtKB-KW"/>
</dbReference>
<dbReference type="PROSITE" id="PS50893">
    <property type="entry name" value="ABC_TRANSPORTER_2"/>
    <property type="match status" value="1"/>
</dbReference>
<dbReference type="Pfam" id="PF01061">
    <property type="entry name" value="ABC2_membrane"/>
    <property type="match status" value="1"/>
</dbReference>
<evidence type="ECO:0000256" key="2">
    <source>
        <dbReference type="ARBA" id="ARBA00022448"/>
    </source>
</evidence>
<dbReference type="Pfam" id="PF00005">
    <property type="entry name" value="ABC_tran"/>
    <property type="match status" value="1"/>
</dbReference>
<feature type="signal peptide" evidence="9">
    <location>
        <begin position="1"/>
        <end position="21"/>
    </location>
</feature>
<dbReference type="InterPro" id="IPR017871">
    <property type="entry name" value="ABC_transporter-like_CS"/>
</dbReference>
<dbReference type="GO" id="GO:0016020">
    <property type="term" value="C:membrane"/>
    <property type="evidence" value="ECO:0007669"/>
    <property type="project" value="UniProtKB-SubCell"/>
</dbReference>
<evidence type="ECO:0000256" key="8">
    <source>
        <dbReference type="SAM" id="Phobius"/>
    </source>
</evidence>
<proteinExistence type="predicted"/>
<dbReference type="Proteomes" id="UP000316726">
    <property type="component" value="Chromosome 11"/>
</dbReference>
<feature type="transmembrane region" description="Helical" evidence="8">
    <location>
        <begin position="470"/>
        <end position="488"/>
    </location>
</feature>
<protein>
    <submittedName>
        <fullName evidence="11">ABC transporter</fullName>
    </submittedName>
</protein>
<dbReference type="SMART" id="SM00382">
    <property type="entry name" value="AAA"/>
    <property type="match status" value="1"/>
</dbReference>
<keyword evidence="9" id="KW-0732">Signal</keyword>
<dbReference type="Pfam" id="PF19055">
    <property type="entry name" value="ABC2_membrane_7"/>
    <property type="match status" value="1"/>
</dbReference>
<dbReference type="InterPro" id="IPR043926">
    <property type="entry name" value="ABCG_dom"/>
</dbReference>
<evidence type="ECO:0000259" key="10">
    <source>
        <dbReference type="PROSITE" id="PS50893"/>
    </source>
</evidence>
<keyword evidence="6 8" id="KW-1133">Transmembrane helix</keyword>
<dbReference type="AlphaFoldDB" id="A0A5B8MWG1"/>
<dbReference type="EMBL" id="CP031044">
    <property type="protein sequence ID" value="QDZ23790.1"/>
    <property type="molecule type" value="Genomic_DNA"/>
</dbReference>
<feature type="transmembrane region" description="Helical" evidence="8">
    <location>
        <begin position="500"/>
        <end position="522"/>
    </location>
</feature>
<name>A0A5B8MWG1_9CHLO</name>
<accession>A0A5B8MWG1</accession>
<dbReference type="InterPro" id="IPR003439">
    <property type="entry name" value="ABC_transporter-like_ATP-bd"/>
</dbReference>
<reference evidence="11 12" key="1">
    <citation type="submission" date="2018-07" db="EMBL/GenBank/DDBJ databases">
        <title>The complete nuclear genome of the prasinophyte Chloropicon primus (CCMP1205).</title>
        <authorList>
            <person name="Pombert J.-F."/>
            <person name="Otis C."/>
            <person name="Turmel M."/>
            <person name="Lemieux C."/>
        </authorList>
    </citation>
    <scope>NUCLEOTIDE SEQUENCE [LARGE SCALE GENOMIC DNA]</scope>
    <source>
        <strain evidence="11 12">CCMP1205</strain>
    </source>
</reference>
<evidence type="ECO:0000256" key="6">
    <source>
        <dbReference type="ARBA" id="ARBA00022989"/>
    </source>
</evidence>
<dbReference type="InterPro" id="IPR050352">
    <property type="entry name" value="ABCG_transporters"/>
</dbReference>
<evidence type="ECO:0000256" key="3">
    <source>
        <dbReference type="ARBA" id="ARBA00022692"/>
    </source>
</evidence>
<dbReference type="InterPro" id="IPR003593">
    <property type="entry name" value="AAA+_ATPase"/>
</dbReference>
<dbReference type="SUPFAM" id="SSF52540">
    <property type="entry name" value="P-loop containing nucleoside triphosphate hydrolases"/>
    <property type="match status" value="1"/>
</dbReference>
<gene>
    <name evidence="11" type="ORF">A3770_11p63080</name>
</gene>
<dbReference type="PROSITE" id="PS00211">
    <property type="entry name" value="ABC_TRANSPORTER_1"/>
    <property type="match status" value="1"/>
</dbReference>
<feature type="transmembrane region" description="Helical" evidence="8">
    <location>
        <begin position="528"/>
        <end position="547"/>
    </location>
</feature>
<dbReference type="InterPro" id="IPR013525">
    <property type="entry name" value="ABC2_TM"/>
</dbReference>
<dbReference type="STRING" id="1764295.A0A5B8MWG1"/>
<keyword evidence="5" id="KW-0067">ATP-binding</keyword>
<keyword evidence="4" id="KW-0547">Nucleotide-binding</keyword>
<keyword evidence="2" id="KW-0813">Transport</keyword>
<feature type="chain" id="PRO_5022695337" evidence="9">
    <location>
        <begin position="22"/>
        <end position="643"/>
    </location>
</feature>
<dbReference type="PANTHER" id="PTHR48041">
    <property type="entry name" value="ABC TRANSPORTER G FAMILY MEMBER 28"/>
    <property type="match status" value="1"/>
</dbReference>